<keyword evidence="9" id="KW-1185">Reference proteome</keyword>
<dbReference type="Gene3D" id="1.10.443.10">
    <property type="entry name" value="Intergrase catalytic core"/>
    <property type="match status" value="1"/>
</dbReference>
<dbReference type="CDD" id="cd00397">
    <property type="entry name" value="DNA_BRE_C"/>
    <property type="match status" value="1"/>
</dbReference>
<dbReference type="InterPro" id="IPR013762">
    <property type="entry name" value="Integrase-like_cat_sf"/>
</dbReference>
<evidence type="ECO:0000256" key="5">
    <source>
        <dbReference type="PROSITE-ProRule" id="PRU01248"/>
    </source>
</evidence>
<evidence type="ECO:0000313" key="8">
    <source>
        <dbReference type="EMBL" id="MDD8059224.1"/>
    </source>
</evidence>
<keyword evidence="2" id="KW-0229">DNA integration</keyword>
<dbReference type="InterPro" id="IPR010998">
    <property type="entry name" value="Integrase_recombinase_N"/>
</dbReference>
<organism evidence="8 9">
    <name type="scientific">Shewanella metallivivens</name>
    <dbReference type="NCBI Taxonomy" id="2872342"/>
    <lineage>
        <taxon>Bacteria</taxon>
        <taxon>Pseudomonadati</taxon>
        <taxon>Pseudomonadota</taxon>
        <taxon>Gammaproteobacteria</taxon>
        <taxon>Alteromonadales</taxon>
        <taxon>Shewanellaceae</taxon>
        <taxon>Shewanella</taxon>
    </lineage>
</organism>
<dbReference type="InterPro" id="IPR011010">
    <property type="entry name" value="DNA_brk_join_enz"/>
</dbReference>
<gene>
    <name evidence="8" type="ORF">PQR79_08830</name>
</gene>
<keyword evidence="4" id="KW-0233">DNA recombination</keyword>
<dbReference type="PROSITE" id="PS51900">
    <property type="entry name" value="CB"/>
    <property type="match status" value="1"/>
</dbReference>
<dbReference type="InterPro" id="IPR004107">
    <property type="entry name" value="Integrase_SAM-like_N"/>
</dbReference>
<comment type="caution">
    <text evidence="8">The sequence shown here is derived from an EMBL/GenBank/DDBJ whole genome shotgun (WGS) entry which is preliminary data.</text>
</comment>
<proteinExistence type="inferred from homology"/>
<comment type="similarity">
    <text evidence="1">Belongs to the 'phage' integrase family.</text>
</comment>
<dbReference type="PANTHER" id="PTHR30349">
    <property type="entry name" value="PHAGE INTEGRASE-RELATED"/>
    <property type="match status" value="1"/>
</dbReference>
<protein>
    <submittedName>
        <fullName evidence="8">Site-specific integrase</fullName>
    </submittedName>
</protein>
<dbReference type="EMBL" id="JAQQPZ010000005">
    <property type="protein sequence ID" value="MDD8059224.1"/>
    <property type="molecule type" value="Genomic_DNA"/>
</dbReference>
<feature type="domain" description="Core-binding (CB)" evidence="7">
    <location>
        <begin position="30"/>
        <end position="118"/>
    </location>
</feature>
<evidence type="ECO:0000313" key="9">
    <source>
        <dbReference type="Proteomes" id="UP001213691"/>
    </source>
</evidence>
<dbReference type="InterPro" id="IPR050090">
    <property type="entry name" value="Tyrosine_recombinase_XerCD"/>
</dbReference>
<name>A0ABT5TL09_9GAMM</name>
<evidence type="ECO:0000256" key="4">
    <source>
        <dbReference type="ARBA" id="ARBA00023172"/>
    </source>
</evidence>
<reference evidence="8 9" key="1">
    <citation type="submission" date="2023-02" db="EMBL/GenBank/DDBJ databases">
        <title>Genome sequence of Shewanella metallivivens ER-Te-42B-Light, sp. nov., enriched from sulfide tube worms (Riftia pachyptila) isolated from Explorer Ridge in the Pacific Ocean.</title>
        <authorList>
            <person name="Maltman C."/>
            <person name="Kuzyk S.B."/>
            <person name="Kyndt J.A."/>
            <person name="Yurkov V."/>
        </authorList>
    </citation>
    <scope>NUCLEOTIDE SEQUENCE [LARGE SCALE GENOMIC DNA]</scope>
    <source>
        <strain evidence="8 9">ER-Te-42B-Light</strain>
    </source>
</reference>
<sequence>MKERFVSKNIEFVHVGRKLKTTVIADAETAVLHAPASCYLLSLSLARKSENTIQKYASQIKSLLNEMAFDPNITSFDDITDVIMSNYLELVLMGERENTASTIDQVETTLAGFFEFLKVQGFAEKGHRFTFALSQEAELIRAKTRGRQNSHDPYKLSERYIPESQFDLFLKYVDGKTSYIKDRNEIMMRLAYETGCRCHEVTSFNNFSLVEVEAAIKKSNSNNLNETYLNITGKGKKLRKICIEPALRRKIEEFIRRYKTCFNGQLICSTDSKQLNSQYASTIFERAKNKLIKSAPLKDADRWQSNTGWTYHAFRHSFATNLGLRIESGKEKLGRSFLMDRLGHRHPQTTVIYLHFAAGLLGKLRETDKYEEEMRKKMFIYDREEFSA</sequence>
<dbReference type="InterPro" id="IPR044068">
    <property type="entry name" value="CB"/>
</dbReference>
<evidence type="ECO:0000256" key="1">
    <source>
        <dbReference type="ARBA" id="ARBA00008857"/>
    </source>
</evidence>
<evidence type="ECO:0000259" key="6">
    <source>
        <dbReference type="PROSITE" id="PS51898"/>
    </source>
</evidence>
<dbReference type="InterPro" id="IPR002104">
    <property type="entry name" value="Integrase_catalytic"/>
</dbReference>
<dbReference type="PROSITE" id="PS51898">
    <property type="entry name" value="TYR_RECOMBINASE"/>
    <property type="match status" value="1"/>
</dbReference>
<dbReference type="Pfam" id="PF02899">
    <property type="entry name" value="Phage_int_SAM_1"/>
    <property type="match status" value="1"/>
</dbReference>
<evidence type="ECO:0000256" key="2">
    <source>
        <dbReference type="ARBA" id="ARBA00022908"/>
    </source>
</evidence>
<keyword evidence="3 5" id="KW-0238">DNA-binding</keyword>
<dbReference type="PANTHER" id="PTHR30349:SF41">
    <property type="entry name" value="INTEGRASE_RECOMBINASE PROTEIN MJ0367-RELATED"/>
    <property type="match status" value="1"/>
</dbReference>
<evidence type="ECO:0000256" key="3">
    <source>
        <dbReference type="ARBA" id="ARBA00023125"/>
    </source>
</evidence>
<feature type="domain" description="Tyr recombinase" evidence="6">
    <location>
        <begin position="155"/>
        <end position="366"/>
    </location>
</feature>
<dbReference type="SUPFAM" id="SSF56349">
    <property type="entry name" value="DNA breaking-rejoining enzymes"/>
    <property type="match status" value="1"/>
</dbReference>
<dbReference type="RefSeq" id="WP_238106397.1">
    <property type="nucleotide sequence ID" value="NZ_JAQQPZ010000005.1"/>
</dbReference>
<accession>A0ABT5TL09</accession>
<dbReference type="Proteomes" id="UP001213691">
    <property type="component" value="Unassembled WGS sequence"/>
</dbReference>
<dbReference type="Pfam" id="PF00589">
    <property type="entry name" value="Phage_integrase"/>
    <property type="match status" value="1"/>
</dbReference>
<dbReference type="Gene3D" id="1.10.150.130">
    <property type="match status" value="1"/>
</dbReference>
<evidence type="ECO:0000259" key="7">
    <source>
        <dbReference type="PROSITE" id="PS51900"/>
    </source>
</evidence>